<dbReference type="InterPro" id="IPR038570">
    <property type="entry name" value="HicA_sf"/>
</dbReference>
<dbReference type="GO" id="GO:0004519">
    <property type="term" value="F:endonuclease activity"/>
    <property type="evidence" value="ECO:0007669"/>
    <property type="project" value="UniProtKB-KW"/>
</dbReference>
<keyword evidence="5" id="KW-0378">Hydrolase</keyword>
<protein>
    <recommendedName>
        <fullName evidence="10">Addiction module toxin, HicA family</fullName>
    </recommendedName>
</protein>
<keyword evidence="7" id="KW-0346">Stress response</keyword>
<evidence type="ECO:0000256" key="6">
    <source>
        <dbReference type="ARBA" id="ARBA00022884"/>
    </source>
</evidence>
<dbReference type="GO" id="GO:0003729">
    <property type="term" value="F:mRNA binding"/>
    <property type="evidence" value="ECO:0007669"/>
    <property type="project" value="InterPro"/>
</dbReference>
<organism evidence="8 9">
    <name type="scientific">Candidatus Kaiserbacteria bacterium RIFCSPLOWO2_01_FULL_54_13</name>
    <dbReference type="NCBI Taxonomy" id="1798512"/>
    <lineage>
        <taxon>Bacteria</taxon>
        <taxon>Candidatus Kaiseribacteriota</taxon>
    </lineage>
</organism>
<comment type="caution">
    <text evidence="8">The sequence shown here is derived from an EMBL/GenBank/DDBJ whole genome shotgun (WGS) entry which is preliminary data.</text>
</comment>
<dbReference type="Gene3D" id="3.30.920.30">
    <property type="entry name" value="Hypothetical protein"/>
    <property type="match status" value="1"/>
</dbReference>
<evidence type="ECO:0000256" key="2">
    <source>
        <dbReference type="ARBA" id="ARBA00022649"/>
    </source>
</evidence>
<dbReference type="SUPFAM" id="SSF54786">
    <property type="entry name" value="YcfA/nrd intein domain"/>
    <property type="match status" value="1"/>
</dbReference>
<name>A0A1F6F034_9BACT</name>
<sequence length="77" mass="8687">MAKMPVVKTRALVRVLERLGFYRHHQVGSHAHFKHADGRRTTVYTHEGKDVGKKTLAGVITDIDMSVEEFTKALKGK</sequence>
<evidence type="ECO:0000313" key="9">
    <source>
        <dbReference type="Proteomes" id="UP000177372"/>
    </source>
</evidence>
<evidence type="ECO:0000256" key="5">
    <source>
        <dbReference type="ARBA" id="ARBA00022801"/>
    </source>
</evidence>
<comment type="similarity">
    <text evidence="1">Belongs to the HicA mRNA interferase family.</text>
</comment>
<evidence type="ECO:0008006" key="10">
    <source>
        <dbReference type="Google" id="ProtNLM"/>
    </source>
</evidence>
<evidence type="ECO:0000256" key="1">
    <source>
        <dbReference type="ARBA" id="ARBA00006620"/>
    </source>
</evidence>
<keyword evidence="6" id="KW-0694">RNA-binding</keyword>
<evidence type="ECO:0000256" key="7">
    <source>
        <dbReference type="ARBA" id="ARBA00023016"/>
    </source>
</evidence>
<evidence type="ECO:0000256" key="3">
    <source>
        <dbReference type="ARBA" id="ARBA00022722"/>
    </source>
</evidence>
<reference evidence="8 9" key="1">
    <citation type="journal article" date="2016" name="Nat. Commun.">
        <title>Thousands of microbial genomes shed light on interconnected biogeochemical processes in an aquifer system.</title>
        <authorList>
            <person name="Anantharaman K."/>
            <person name="Brown C.T."/>
            <person name="Hug L.A."/>
            <person name="Sharon I."/>
            <person name="Castelle C.J."/>
            <person name="Probst A.J."/>
            <person name="Thomas B.C."/>
            <person name="Singh A."/>
            <person name="Wilkins M.J."/>
            <person name="Karaoz U."/>
            <person name="Brodie E.L."/>
            <person name="Williams K.H."/>
            <person name="Hubbard S.S."/>
            <person name="Banfield J.F."/>
        </authorList>
    </citation>
    <scope>NUCLEOTIDE SEQUENCE [LARGE SCALE GENOMIC DNA]</scope>
</reference>
<dbReference type="STRING" id="1798512.A3A39_03585"/>
<dbReference type="InterPro" id="IPR012933">
    <property type="entry name" value="HicA_mRNA_interferase"/>
</dbReference>
<keyword evidence="4" id="KW-0255">Endonuclease</keyword>
<dbReference type="Pfam" id="PF07927">
    <property type="entry name" value="HicA_toxin"/>
    <property type="match status" value="1"/>
</dbReference>
<dbReference type="GO" id="GO:0016787">
    <property type="term" value="F:hydrolase activity"/>
    <property type="evidence" value="ECO:0007669"/>
    <property type="project" value="UniProtKB-KW"/>
</dbReference>
<dbReference type="PANTHER" id="PTHR34873:SF3">
    <property type="entry name" value="ADDICTION MODULE TOXIN, HICA FAMILY"/>
    <property type="match status" value="1"/>
</dbReference>
<keyword evidence="3" id="KW-0540">Nuclease</keyword>
<dbReference type="PANTHER" id="PTHR34873">
    <property type="entry name" value="SSR1766 PROTEIN"/>
    <property type="match status" value="1"/>
</dbReference>
<evidence type="ECO:0000313" key="8">
    <source>
        <dbReference type="EMBL" id="OGG79173.1"/>
    </source>
</evidence>
<gene>
    <name evidence="8" type="ORF">A3A39_03585</name>
</gene>
<dbReference type="AlphaFoldDB" id="A0A1F6F034"/>
<accession>A0A1F6F034</accession>
<dbReference type="EMBL" id="MFLZ01000041">
    <property type="protein sequence ID" value="OGG79173.1"/>
    <property type="molecule type" value="Genomic_DNA"/>
</dbReference>
<proteinExistence type="inferred from homology"/>
<evidence type="ECO:0000256" key="4">
    <source>
        <dbReference type="ARBA" id="ARBA00022759"/>
    </source>
</evidence>
<keyword evidence="2" id="KW-1277">Toxin-antitoxin system</keyword>
<dbReference type="Proteomes" id="UP000177372">
    <property type="component" value="Unassembled WGS sequence"/>
</dbReference>